<dbReference type="PANTHER" id="PTHR37810">
    <property type="entry name" value="IMMUNITY PROTEIN SDPI"/>
    <property type="match status" value="1"/>
</dbReference>
<evidence type="ECO:0000313" key="4">
    <source>
        <dbReference type="Proteomes" id="UP000675664"/>
    </source>
</evidence>
<feature type="transmembrane region" description="Helical" evidence="1">
    <location>
        <begin position="48"/>
        <end position="68"/>
    </location>
</feature>
<dbReference type="InterPro" id="IPR026272">
    <property type="entry name" value="SdpI"/>
</dbReference>
<keyword evidence="1" id="KW-0812">Transmembrane</keyword>
<dbReference type="InterPro" id="IPR025962">
    <property type="entry name" value="SdpI/YhfL"/>
</dbReference>
<dbReference type="InterPro" id="IPR012867">
    <property type="entry name" value="DUF1648"/>
</dbReference>
<feature type="transmembrane region" description="Helical" evidence="1">
    <location>
        <begin position="115"/>
        <end position="135"/>
    </location>
</feature>
<feature type="transmembrane region" description="Helical" evidence="1">
    <location>
        <begin position="88"/>
        <end position="109"/>
    </location>
</feature>
<evidence type="ECO:0000256" key="1">
    <source>
        <dbReference type="SAM" id="Phobius"/>
    </source>
</evidence>
<evidence type="ECO:0000259" key="2">
    <source>
        <dbReference type="Pfam" id="PF07853"/>
    </source>
</evidence>
<gene>
    <name evidence="3" type="ORF">KCX82_19100</name>
</gene>
<dbReference type="Pfam" id="PF07853">
    <property type="entry name" value="DUF1648"/>
    <property type="match status" value="1"/>
</dbReference>
<reference evidence="3" key="2">
    <citation type="submission" date="2021-04" db="EMBL/GenBank/DDBJ databases">
        <authorList>
            <person name="Liu J."/>
        </authorList>
    </citation>
    <scope>NUCLEOTIDE SEQUENCE</scope>
    <source>
        <strain evidence="3">BAD-6</strain>
    </source>
</reference>
<accession>A0A8J8B549</accession>
<dbReference type="RefSeq" id="WP_227020127.1">
    <property type="nucleotide sequence ID" value="NZ_JAGSND010000019.1"/>
</dbReference>
<comment type="caution">
    <text evidence="3">The sequence shown here is derived from an EMBL/GenBank/DDBJ whole genome shotgun (WGS) entry which is preliminary data.</text>
</comment>
<reference evidence="3" key="1">
    <citation type="submission" date="2021-04" db="EMBL/GenBank/DDBJ databases">
        <title>Sinoanaerobacter chloroacetimidivorans sp. nov., an obligate anaerobic bacterium isolated from anaerobic sludge.</title>
        <authorList>
            <person name="Bao Y."/>
        </authorList>
    </citation>
    <scope>NUCLEOTIDE SEQUENCE</scope>
    <source>
        <strain evidence="3">BAD-6</strain>
    </source>
</reference>
<keyword evidence="1" id="KW-0472">Membrane</keyword>
<dbReference type="AlphaFoldDB" id="A0A8J8B549"/>
<keyword evidence="1" id="KW-1133">Transmembrane helix</keyword>
<evidence type="ECO:0000313" key="3">
    <source>
        <dbReference type="EMBL" id="MBR0599995.1"/>
    </source>
</evidence>
<feature type="domain" description="DUF1648" evidence="2">
    <location>
        <begin position="12"/>
        <end position="58"/>
    </location>
</feature>
<dbReference type="EMBL" id="JAGSND010000019">
    <property type="protein sequence ID" value="MBR0599995.1"/>
    <property type="molecule type" value="Genomic_DNA"/>
</dbReference>
<keyword evidence="4" id="KW-1185">Reference proteome</keyword>
<proteinExistence type="predicted"/>
<sequence>MINIKKDWPIWIILLIPIIIAVFVYPYMPDQVPMHWNINGEVDNYGSKTVGTFMMPLMNAGLYFLFILLPKLDPRKENYQKFLGSYQIIRYAVHVFMALMFLLVVAASLGYAVDIGLWVSVGVDVLFIIMGNIMGRVRHNYFVGFRLPWTLANEEVWRKTHQTGAKAMVLGGVLALIGVLLTENNLRFIILMSGIFIPIIFISVYSYVLFRKSLTR</sequence>
<protein>
    <submittedName>
        <fullName evidence="3">SdpI family protein</fullName>
    </submittedName>
</protein>
<feature type="transmembrane region" description="Helical" evidence="1">
    <location>
        <begin position="164"/>
        <end position="182"/>
    </location>
</feature>
<dbReference type="Proteomes" id="UP000675664">
    <property type="component" value="Unassembled WGS sequence"/>
</dbReference>
<dbReference type="PIRSF" id="PIRSF038959">
    <property type="entry name" value="SdpI"/>
    <property type="match status" value="1"/>
</dbReference>
<name>A0A8J8B549_9FIRM</name>
<organism evidence="3 4">
    <name type="scientific">Sinanaerobacter chloroacetimidivorans</name>
    <dbReference type="NCBI Taxonomy" id="2818044"/>
    <lineage>
        <taxon>Bacteria</taxon>
        <taxon>Bacillati</taxon>
        <taxon>Bacillota</taxon>
        <taxon>Clostridia</taxon>
        <taxon>Peptostreptococcales</taxon>
        <taxon>Anaerovoracaceae</taxon>
        <taxon>Sinanaerobacter</taxon>
    </lineage>
</organism>
<feature type="transmembrane region" description="Helical" evidence="1">
    <location>
        <begin position="188"/>
        <end position="210"/>
    </location>
</feature>
<feature type="transmembrane region" description="Helical" evidence="1">
    <location>
        <begin position="9"/>
        <end position="28"/>
    </location>
</feature>
<dbReference type="PANTHER" id="PTHR37810:SF5">
    <property type="entry name" value="IMMUNITY PROTEIN SDPI"/>
    <property type="match status" value="1"/>
</dbReference>
<dbReference type="Pfam" id="PF13630">
    <property type="entry name" value="SdpI"/>
    <property type="match status" value="1"/>
</dbReference>
<dbReference type="GO" id="GO:0009636">
    <property type="term" value="P:response to toxic substance"/>
    <property type="evidence" value="ECO:0007669"/>
    <property type="project" value="TreeGrafter"/>
</dbReference>